<proteinExistence type="inferred from homology"/>
<organism evidence="3 4">
    <name type="scientific">Amaricoccus solimangrovi</name>
    <dbReference type="NCBI Taxonomy" id="2589815"/>
    <lineage>
        <taxon>Bacteria</taxon>
        <taxon>Pseudomonadati</taxon>
        <taxon>Pseudomonadota</taxon>
        <taxon>Alphaproteobacteria</taxon>
        <taxon>Rhodobacterales</taxon>
        <taxon>Paracoccaceae</taxon>
        <taxon>Amaricoccus</taxon>
    </lineage>
</organism>
<comment type="caution">
    <text evidence="3">The sequence shown here is derived from an EMBL/GenBank/DDBJ whole genome shotgun (WGS) entry which is preliminary data.</text>
</comment>
<evidence type="ECO:0000259" key="2">
    <source>
        <dbReference type="Pfam" id="PF00850"/>
    </source>
</evidence>
<dbReference type="PANTHER" id="PTHR10625">
    <property type="entry name" value="HISTONE DEACETYLASE HDAC1-RELATED"/>
    <property type="match status" value="1"/>
</dbReference>
<comment type="similarity">
    <text evidence="1">Belongs to the histone deacetylase family.</text>
</comment>
<dbReference type="SUPFAM" id="SSF52768">
    <property type="entry name" value="Arginase/deacetylase"/>
    <property type="match status" value="1"/>
</dbReference>
<dbReference type="GO" id="GO:0040029">
    <property type="term" value="P:epigenetic regulation of gene expression"/>
    <property type="evidence" value="ECO:0007669"/>
    <property type="project" value="TreeGrafter"/>
</dbReference>
<dbReference type="Pfam" id="PF00850">
    <property type="entry name" value="Hist_deacetyl"/>
    <property type="match status" value="1"/>
</dbReference>
<dbReference type="InterPro" id="IPR023801">
    <property type="entry name" value="His_deacetylse_dom"/>
</dbReference>
<name>A0A501WUU1_9RHOB</name>
<dbReference type="Proteomes" id="UP000319255">
    <property type="component" value="Unassembled WGS sequence"/>
</dbReference>
<dbReference type="InterPro" id="IPR000286">
    <property type="entry name" value="HDACs"/>
</dbReference>
<dbReference type="CDD" id="cd11599">
    <property type="entry name" value="HDAC_classII_2"/>
    <property type="match status" value="1"/>
</dbReference>
<evidence type="ECO:0000313" key="3">
    <source>
        <dbReference type="EMBL" id="TPE53178.1"/>
    </source>
</evidence>
<dbReference type="InterPro" id="IPR023696">
    <property type="entry name" value="Ureohydrolase_dom_sf"/>
</dbReference>
<dbReference type="Gene3D" id="3.40.800.20">
    <property type="entry name" value="Histone deacetylase domain"/>
    <property type="match status" value="1"/>
</dbReference>
<dbReference type="PRINTS" id="PR01270">
    <property type="entry name" value="HDASUPER"/>
</dbReference>
<feature type="domain" description="Histone deacetylase" evidence="2">
    <location>
        <begin position="20"/>
        <end position="306"/>
    </location>
</feature>
<gene>
    <name evidence="3" type="ORF">FJM51_03915</name>
</gene>
<dbReference type="AlphaFoldDB" id="A0A501WUU1"/>
<dbReference type="RefSeq" id="WP_140452800.1">
    <property type="nucleotide sequence ID" value="NZ_VFRP01000002.1"/>
</dbReference>
<dbReference type="GO" id="GO:0004407">
    <property type="term" value="F:histone deacetylase activity"/>
    <property type="evidence" value="ECO:0007669"/>
    <property type="project" value="TreeGrafter"/>
</dbReference>
<accession>A0A501WUU1</accession>
<keyword evidence="4" id="KW-1185">Reference proteome</keyword>
<dbReference type="PANTHER" id="PTHR10625:SF10">
    <property type="entry name" value="HISTONE DEACETYLASE HDAC1"/>
    <property type="match status" value="1"/>
</dbReference>
<dbReference type="InterPro" id="IPR037138">
    <property type="entry name" value="His_deacetylse_dom_sf"/>
</dbReference>
<evidence type="ECO:0000256" key="1">
    <source>
        <dbReference type="ARBA" id="ARBA00005947"/>
    </source>
</evidence>
<reference evidence="3 4" key="1">
    <citation type="submission" date="2019-06" db="EMBL/GenBank/DDBJ databases">
        <title>A novel bacterium of genus Amaricoccus, isolated from marine sediment.</title>
        <authorList>
            <person name="Huang H."/>
            <person name="Mo K."/>
            <person name="Hu Y."/>
        </authorList>
    </citation>
    <scope>NUCLEOTIDE SEQUENCE [LARGE SCALE GENOMIC DNA]</scope>
    <source>
        <strain evidence="3 4">HB172011</strain>
    </source>
</reference>
<dbReference type="EMBL" id="VFRP01000002">
    <property type="protein sequence ID" value="TPE53178.1"/>
    <property type="molecule type" value="Genomic_DNA"/>
</dbReference>
<evidence type="ECO:0000313" key="4">
    <source>
        <dbReference type="Proteomes" id="UP000319255"/>
    </source>
</evidence>
<sequence length="312" mass="32980">MTTALITHGDCLGHVNPPGHPEQVERLRRVLGALEGEEFAYLLRVEAPLVTDEQILRAHPESYLADLVARDPVQGYSVIDGDTFLGPGSLTAARRGAGAVVAGVDMVLGGEARNAFCAIRPPGHHAEKTTAMGFCFLGNVAIAALHALEAHGLSRVGIVDFDVHHGNGTQDVLWNEPRIFFGSSQQMPLFPGTGSSDETGAHGQICNMPLPAGASGQVFRAGMLAKILPALDAFAPELILVSAGFDAHHRDPLANLNLADSDFAWITSRICDIADRHCEGRVVSTLEGGYDLAALASAAAAHVRVLMERGYG</sequence>
<dbReference type="OrthoDB" id="9808367at2"/>
<protein>
    <submittedName>
        <fullName evidence="3">Histone deacetylase family protein</fullName>
    </submittedName>
</protein>